<dbReference type="PANTHER" id="PTHR11764">
    <property type="entry name" value="TERPENE CYCLASE/MUTASE FAMILY MEMBER"/>
    <property type="match status" value="1"/>
</dbReference>
<comment type="caution">
    <text evidence="1">The sequence shown here is derived from an EMBL/GenBank/DDBJ whole genome shotgun (WGS) entry which is preliminary data.</text>
</comment>
<dbReference type="SUPFAM" id="SSF48239">
    <property type="entry name" value="Terpenoid cyclases/Protein prenyltransferases"/>
    <property type="match status" value="1"/>
</dbReference>
<dbReference type="EMBL" id="LWDX02023213">
    <property type="protein sequence ID" value="OEL31504.1"/>
    <property type="molecule type" value="Genomic_DNA"/>
</dbReference>
<name>A0A1E5W296_9POAL</name>
<dbReference type="STRING" id="888268.A0A1E5W296"/>
<dbReference type="GO" id="GO:0016866">
    <property type="term" value="F:intramolecular transferase activity"/>
    <property type="evidence" value="ECO:0007669"/>
    <property type="project" value="InterPro"/>
</dbReference>
<feature type="non-terminal residue" evidence="1">
    <location>
        <position position="1"/>
    </location>
</feature>
<dbReference type="OrthoDB" id="21502at2759"/>
<sequence>LTVLRRALNQHIHEQPMFNQWPLKKLREKTLINLMEHIHYEDENSNYVCLCPVNKVLNMICCWIEKPNSNEFRQHLPRIYDFFGLQRMERRQRYFLFVDLTYVGAKIRPAESGHRTPAEPRGRAVYVGCHTWETVVQAFCSTGLNEVFGTTLRKAHEFIKNAQAILLLSKIPSDLVWDPIKEDRLYDAVDCLLSYVVCLHNCLTFLKNKDDTLSSAECTRTTSWVEVSTGLGPYVSLMGHSLL</sequence>
<evidence type="ECO:0000313" key="2">
    <source>
        <dbReference type="Proteomes" id="UP000095767"/>
    </source>
</evidence>
<dbReference type="Gene3D" id="1.50.10.20">
    <property type="match status" value="2"/>
</dbReference>
<evidence type="ECO:0000313" key="1">
    <source>
        <dbReference type="EMBL" id="OEL31504.1"/>
    </source>
</evidence>
<proteinExistence type="predicted"/>
<gene>
    <name evidence="1" type="ORF">BAE44_0007478</name>
</gene>
<dbReference type="InterPro" id="IPR018333">
    <property type="entry name" value="Squalene_cyclase"/>
</dbReference>
<reference evidence="1 2" key="1">
    <citation type="submission" date="2016-09" db="EMBL/GenBank/DDBJ databases">
        <title>The draft genome of Dichanthelium oligosanthes: A C3 panicoid grass species.</title>
        <authorList>
            <person name="Studer A.J."/>
            <person name="Schnable J.C."/>
            <person name="Brutnell T.P."/>
        </authorList>
    </citation>
    <scope>NUCLEOTIDE SEQUENCE [LARGE SCALE GENOMIC DNA]</scope>
    <source>
        <strain evidence="2">cv. Kellogg 1175</strain>
        <tissue evidence="1">Leaf</tissue>
    </source>
</reference>
<protein>
    <submittedName>
        <fullName evidence="1">Achilleol B synthase</fullName>
    </submittedName>
</protein>
<dbReference type="GO" id="GO:0005811">
    <property type="term" value="C:lipid droplet"/>
    <property type="evidence" value="ECO:0007669"/>
    <property type="project" value="InterPro"/>
</dbReference>
<dbReference type="InterPro" id="IPR008930">
    <property type="entry name" value="Terpenoid_cyclase/PrenylTrfase"/>
</dbReference>
<dbReference type="PANTHER" id="PTHR11764:SF38">
    <property type="entry name" value="TERPENE CYCLASE_MUTASE FAMILY MEMBER"/>
    <property type="match status" value="1"/>
</dbReference>
<dbReference type="Proteomes" id="UP000095767">
    <property type="component" value="Unassembled WGS sequence"/>
</dbReference>
<keyword evidence="2" id="KW-1185">Reference proteome</keyword>
<dbReference type="AlphaFoldDB" id="A0A1E5W296"/>
<accession>A0A1E5W296</accession>
<organism evidence="1 2">
    <name type="scientific">Dichanthelium oligosanthes</name>
    <dbReference type="NCBI Taxonomy" id="888268"/>
    <lineage>
        <taxon>Eukaryota</taxon>
        <taxon>Viridiplantae</taxon>
        <taxon>Streptophyta</taxon>
        <taxon>Embryophyta</taxon>
        <taxon>Tracheophyta</taxon>
        <taxon>Spermatophyta</taxon>
        <taxon>Magnoliopsida</taxon>
        <taxon>Liliopsida</taxon>
        <taxon>Poales</taxon>
        <taxon>Poaceae</taxon>
        <taxon>PACMAD clade</taxon>
        <taxon>Panicoideae</taxon>
        <taxon>Panicodae</taxon>
        <taxon>Paniceae</taxon>
        <taxon>Dichantheliinae</taxon>
        <taxon>Dichanthelium</taxon>
    </lineage>
</organism>
<dbReference type="GO" id="GO:0016104">
    <property type="term" value="P:triterpenoid biosynthetic process"/>
    <property type="evidence" value="ECO:0007669"/>
    <property type="project" value="InterPro"/>
</dbReference>